<comment type="subcellular location">
    <subcellularLocation>
        <location evidence="1">Cell membrane</location>
        <topology evidence="1">Multi-pass membrane protein</topology>
    </subcellularLocation>
</comment>
<evidence type="ECO:0000259" key="7">
    <source>
        <dbReference type="Pfam" id="PF00482"/>
    </source>
</evidence>
<feature type="transmembrane region" description="Helical" evidence="6">
    <location>
        <begin position="6"/>
        <end position="28"/>
    </location>
</feature>
<name>A0A4R8WT26_9MICO</name>
<proteinExistence type="predicted"/>
<keyword evidence="4 6" id="KW-1133">Transmembrane helix</keyword>
<dbReference type="InterPro" id="IPR018076">
    <property type="entry name" value="T2SS_GspF_dom"/>
</dbReference>
<feature type="transmembrane region" description="Helical" evidence="6">
    <location>
        <begin position="112"/>
        <end position="132"/>
    </location>
</feature>
<dbReference type="EMBL" id="SOFP01000046">
    <property type="protein sequence ID" value="TFC15184.1"/>
    <property type="molecule type" value="Genomic_DNA"/>
</dbReference>
<comment type="caution">
    <text evidence="8">The sequence shown here is derived from an EMBL/GenBank/DDBJ whole genome shotgun (WGS) entry which is preliminary data.</text>
</comment>
<gene>
    <name evidence="8" type="ORF">E3O19_08605</name>
</gene>
<evidence type="ECO:0000256" key="3">
    <source>
        <dbReference type="ARBA" id="ARBA00022692"/>
    </source>
</evidence>
<dbReference type="PANTHER" id="PTHR35007:SF1">
    <property type="entry name" value="PILUS ASSEMBLY PROTEIN"/>
    <property type="match status" value="1"/>
</dbReference>
<dbReference type="Gene3D" id="1.20.81.30">
    <property type="entry name" value="Type II secretion system (T2SS), domain F"/>
    <property type="match status" value="1"/>
</dbReference>
<dbReference type="Proteomes" id="UP000298412">
    <property type="component" value="Unassembled WGS sequence"/>
</dbReference>
<keyword evidence="2" id="KW-1003">Cell membrane</keyword>
<reference evidence="8 9" key="1">
    <citation type="submission" date="2019-03" db="EMBL/GenBank/DDBJ databases">
        <title>Genomics of glacier-inhabiting Cryobacterium strains.</title>
        <authorList>
            <person name="Liu Q."/>
            <person name="Xin Y.-H."/>
        </authorList>
    </citation>
    <scope>NUCLEOTIDE SEQUENCE [LARGE SCALE GENOMIC DNA]</scope>
    <source>
        <strain evidence="8 9">MDT1-3</strain>
    </source>
</reference>
<dbReference type="RefSeq" id="WP_134566928.1">
    <property type="nucleotide sequence ID" value="NZ_SOFP01000046.1"/>
</dbReference>
<evidence type="ECO:0000256" key="1">
    <source>
        <dbReference type="ARBA" id="ARBA00004651"/>
    </source>
</evidence>
<dbReference type="PANTHER" id="PTHR35007">
    <property type="entry name" value="INTEGRAL MEMBRANE PROTEIN-RELATED"/>
    <property type="match status" value="1"/>
</dbReference>
<evidence type="ECO:0000256" key="5">
    <source>
        <dbReference type="ARBA" id="ARBA00023136"/>
    </source>
</evidence>
<feature type="transmembrane region" description="Helical" evidence="6">
    <location>
        <begin position="290"/>
        <end position="314"/>
    </location>
</feature>
<feature type="domain" description="Type II secretion system protein GspF" evidence="7">
    <location>
        <begin position="153"/>
        <end position="276"/>
    </location>
</feature>
<dbReference type="OrthoDB" id="597333at2"/>
<evidence type="ECO:0000256" key="6">
    <source>
        <dbReference type="SAM" id="Phobius"/>
    </source>
</evidence>
<evidence type="ECO:0000256" key="4">
    <source>
        <dbReference type="ARBA" id="ARBA00022989"/>
    </source>
</evidence>
<dbReference type="GO" id="GO:0005886">
    <property type="term" value="C:plasma membrane"/>
    <property type="evidence" value="ECO:0007669"/>
    <property type="project" value="UniProtKB-SubCell"/>
</dbReference>
<organism evidence="8 9">
    <name type="scientific">Cryobacterium algoritolerans</name>
    <dbReference type="NCBI Taxonomy" id="1259184"/>
    <lineage>
        <taxon>Bacteria</taxon>
        <taxon>Bacillati</taxon>
        <taxon>Actinomycetota</taxon>
        <taxon>Actinomycetes</taxon>
        <taxon>Micrococcales</taxon>
        <taxon>Microbacteriaceae</taxon>
        <taxon>Cryobacterium</taxon>
    </lineage>
</organism>
<dbReference type="Pfam" id="PF00482">
    <property type="entry name" value="T2SSF"/>
    <property type="match status" value="1"/>
</dbReference>
<dbReference type="AlphaFoldDB" id="A0A4R8WT26"/>
<evidence type="ECO:0000313" key="9">
    <source>
        <dbReference type="Proteomes" id="UP000298412"/>
    </source>
</evidence>
<keyword evidence="9" id="KW-1185">Reference proteome</keyword>
<feature type="transmembrane region" description="Helical" evidence="6">
    <location>
        <begin position="87"/>
        <end position="106"/>
    </location>
</feature>
<evidence type="ECO:0000256" key="2">
    <source>
        <dbReference type="ARBA" id="ARBA00022475"/>
    </source>
</evidence>
<accession>A0A4R8WT26</accession>
<dbReference type="InterPro" id="IPR042094">
    <property type="entry name" value="T2SS_GspF_sf"/>
</dbReference>
<feature type="transmembrane region" description="Helical" evidence="6">
    <location>
        <begin position="259"/>
        <end position="278"/>
    </location>
</feature>
<protein>
    <submittedName>
        <fullName evidence="8">Type II secretion system protein F</fullName>
    </submittedName>
</protein>
<keyword evidence="3 6" id="KW-0812">Transmembrane</keyword>
<keyword evidence="5 6" id="KW-0472">Membrane</keyword>
<evidence type="ECO:0000313" key="8">
    <source>
        <dbReference type="EMBL" id="TFC15184.1"/>
    </source>
</evidence>
<sequence length="318" mass="34174">MNAVILYAGIAAGLIALLVLVFLVIAPAGPNVPLERRRAPGSVEVSTLTRMTDRTVEAIDVVIRRRATMPFGAADLEQAGIRLQPPAFVLMVITAAAVMALLGMLLGTSTAWMLPLMVVGVACAPIGARILLGIRAGRRRAKFADQLDESLGLLAGSLRAGHSLLRAVDAVSHETESPTTEEFARVVNETRIGRDLSDALDNTAMRMRSDDFQWVAQAISINREVGGNLSQVLDQVGHTIRERNQIRRQVKALAAEGKMSAYVLIMLPIGVFAFLLLTQPAYFNGFLGNIWGIGALVVAAILLVVGALWMMAVVKVKF</sequence>